<comment type="caution">
    <text evidence="1">The sequence shown here is derived from an EMBL/GenBank/DDBJ whole genome shotgun (WGS) entry which is preliminary data.</text>
</comment>
<accession>A0ACA9SCW9</accession>
<sequence length="246" mass="28178">MNQFAQQSFARYPQTFHNTERKQANNVNSITFFNAPFNSPVVQVSAGPRYNNVLPPPNPTSNNNIHPPHLPPLNLPKKLENQPQSHTSSTSSSPEPTSHCHQVQPSENNNDEDNETKRVKTLEEKRAIRLERNRIAAKECRERKKAYVLNLERRATQMEKENSVLRKRVHELKAQLEWAESKTVGPVENGQLEALVRELKERVKKMENGEDSNIVFGKMYSPVLDVFLDVFLDVSHDVSLDVSLDF</sequence>
<dbReference type="EMBL" id="CAJVQC010109549">
    <property type="protein sequence ID" value="CAG8834584.1"/>
    <property type="molecule type" value="Genomic_DNA"/>
</dbReference>
<evidence type="ECO:0000313" key="1">
    <source>
        <dbReference type="EMBL" id="CAG8834584.1"/>
    </source>
</evidence>
<keyword evidence="2" id="KW-1185">Reference proteome</keyword>
<feature type="non-terminal residue" evidence="1">
    <location>
        <position position="246"/>
    </location>
</feature>
<name>A0ACA9SCW9_9GLOM</name>
<proteinExistence type="predicted"/>
<reference evidence="1" key="1">
    <citation type="submission" date="2021-06" db="EMBL/GenBank/DDBJ databases">
        <authorList>
            <person name="Kallberg Y."/>
            <person name="Tangrot J."/>
            <person name="Rosling A."/>
        </authorList>
    </citation>
    <scope>NUCLEOTIDE SEQUENCE</scope>
    <source>
        <strain evidence="1">MA461A</strain>
    </source>
</reference>
<organism evidence="1 2">
    <name type="scientific">Racocetra persica</name>
    <dbReference type="NCBI Taxonomy" id="160502"/>
    <lineage>
        <taxon>Eukaryota</taxon>
        <taxon>Fungi</taxon>
        <taxon>Fungi incertae sedis</taxon>
        <taxon>Mucoromycota</taxon>
        <taxon>Glomeromycotina</taxon>
        <taxon>Glomeromycetes</taxon>
        <taxon>Diversisporales</taxon>
        <taxon>Gigasporaceae</taxon>
        <taxon>Racocetra</taxon>
    </lineage>
</organism>
<evidence type="ECO:0000313" key="2">
    <source>
        <dbReference type="Proteomes" id="UP000789920"/>
    </source>
</evidence>
<feature type="non-terminal residue" evidence="1">
    <location>
        <position position="1"/>
    </location>
</feature>
<protein>
    <submittedName>
        <fullName evidence="1">4238_t:CDS:1</fullName>
    </submittedName>
</protein>
<gene>
    <name evidence="1" type="ORF">RPERSI_LOCUS29239</name>
</gene>
<dbReference type="Proteomes" id="UP000789920">
    <property type="component" value="Unassembled WGS sequence"/>
</dbReference>